<evidence type="ECO:0000259" key="1">
    <source>
        <dbReference type="PROSITE" id="PS50041"/>
    </source>
</evidence>
<dbReference type="Pfam" id="PF00059">
    <property type="entry name" value="Lectin_C"/>
    <property type="match status" value="1"/>
</dbReference>
<evidence type="ECO:0000313" key="3">
    <source>
        <dbReference type="Proteomes" id="UP000472271"/>
    </source>
</evidence>
<dbReference type="PANTHER" id="PTHR45784:SF3">
    <property type="entry name" value="C-TYPE LECTIN DOMAIN FAMILY 4 MEMBER K-LIKE-RELATED"/>
    <property type="match status" value="1"/>
</dbReference>
<proteinExistence type="predicted"/>
<dbReference type="SMART" id="SM00034">
    <property type="entry name" value="CLECT"/>
    <property type="match status" value="1"/>
</dbReference>
<dbReference type="Gene3D" id="3.10.100.10">
    <property type="entry name" value="Mannose-Binding Protein A, subunit A"/>
    <property type="match status" value="1"/>
</dbReference>
<feature type="domain" description="C-type lectin" evidence="1">
    <location>
        <begin position="21"/>
        <end position="112"/>
    </location>
</feature>
<reference evidence="2" key="3">
    <citation type="submission" date="2025-09" db="UniProtKB">
        <authorList>
            <consortium name="Ensembl"/>
        </authorList>
    </citation>
    <scope>IDENTIFICATION</scope>
</reference>
<dbReference type="PROSITE" id="PS50041">
    <property type="entry name" value="C_TYPE_LECTIN_2"/>
    <property type="match status" value="1"/>
</dbReference>
<dbReference type="SUPFAM" id="SSF56436">
    <property type="entry name" value="C-type lectin-like"/>
    <property type="match status" value="1"/>
</dbReference>
<accession>A0A672Y5T9</accession>
<dbReference type="InterPro" id="IPR016187">
    <property type="entry name" value="CTDL_fold"/>
</dbReference>
<sequence>QGRMLTTMHSLKLENHLSSYNGGITYEYVAIHKTWKDAQTYCRQHHRDLATIENSEENSKVTQIIPFIGIAWIGLYRNPYSWSDKSQSSVRNWLPGRPDNIFGIELTFLCIEKYKIYTNPAKDR</sequence>
<dbReference type="PANTHER" id="PTHR45784">
    <property type="entry name" value="C-TYPE LECTIN DOMAIN FAMILY 20 MEMBER A-RELATED"/>
    <property type="match status" value="1"/>
</dbReference>
<evidence type="ECO:0000313" key="2">
    <source>
        <dbReference type="Ensembl" id="ENSSORP00005001503.1"/>
    </source>
</evidence>
<protein>
    <recommendedName>
        <fullName evidence="1">C-type lectin domain-containing protein</fullName>
    </recommendedName>
</protein>
<dbReference type="Proteomes" id="UP000472271">
    <property type="component" value="Chromosome 16"/>
</dbReference>
<dbReference type="InterPro" id="IPR016186">
    <property type="entry name" value="C-type_lectin-like/link_sf"/>
</dbReference>
<name>A0A672Y5T9_9TELE</name>
<reference evidence="2" key="1">
    <citation type="submission" date="2019-06" db="EMBL/GenBank/DDBJ databases">
        <authorList>
            <consortium name="Wellcome Sanger Institute Data Sharing"/>
        </authorList>
    </citation>
    <scope>NUCLEOTIDE SEQUENCE [LARGE SCALE GENOMIC DNA]</scope>
</reference>
<dbReference type="InterPro" id="IPR001304">
    <property type="entry name" value="C-type_lectin-like"/>
</dbReference>
<dbReference type="Ensembl" id="ENSSORT00005001548.1">
    <property type="protein sequence ID" value="ENSSORP00005001503.1"/>
    <property type="gene ID" value="ENSSORG00005000928.1"/>
</dbReference>
<dbReference type="AlphaFoldDB" id="A0A672Y5T9"/>
<reference evidence="2" key="2">
    <citation type="submission" date="2025-08" db="UniProtKB">
        <authorList>
            <consortium name="Ensembl"/>
        </authorList>
    </citation>
    <scope>IDENTIFICATION</scope>
</reference>
<dbReference type="InParanoid" id="A0A672Y5T9"/>
<organism evidence="2 3">
    <name type="scientific">Sphaeramia orbicularis</name>
    <name type="common">orbiculate cardinalfish</name>
    <dbReference type="NCBI Taxonomy" id="375764"/>
    <lineage>
        <taxon>Eukaryota</taxon>
        <taxon>Metazoa</taxon>
        <taxon>Chordata</taxon>
        <taxon>Craniata</taxon>
        <taxon>Vertebrata</taxon>
        <taxon>Euteleostomi</taxon>
        <taxon>Actinopterygii</taxon>
        <taxon>Neopterygii</taxon>
        <taxon>Teleostei</taxon>
        <taxon>Neoteleostei</taxon>
        <taxon>Acanthomorphata</taxon>
        <taxon>Gobiaria</taxon>
        <taxon>Kurtiformes</taxon>
        <taxon>Apogonoidei</taxon>
        <taxon>Apogonidae</taxon>
        <taxon>Apogoninae</taxon>
        <taxon>Sphaeramia</taxon>
    </lineage>
</organism>
<keyword evidence="3" id="KW-1185">Reference proteome</keyword>